<reference evidence="3 4" key="1">
    <citation type="submission" date="2015-05" db="EMBL/GenBank/DDBJ databases">
        <title>Distinctive expansion of gene families associated with plant cell wall degradation and secondary metabolism in the genomes of grapevine trunk pathogens.</title>
        <authorList>
            <person name="Lawrence D.P."/>
            <person name="Travadon R."/>
            <person name="Rolshausen P.E."/>
            <person name="Baumgartner K."/>
        </authorList>
    </citation>
    <scope>NUCLEOTIDE SEQUENCE [LARGE SCALE GENOMIC DNA]</scope>
    <source>
        <strain evidence="3">DA912</strain>
    </source>
</reference>
<reference evidence="3 4" key="2">
    <citation type="submission" date="2015-05" db="EMBL/GenBank/DDBJ databases">
        <authorList>
            <person name="Morales-Cruz A."/>
            <person name="Amrine K.C."/>
            <person name="Cantu D."/>
        </authorList>
    </citation>
    <scope>NUCLEOTIDE SEQUENCE [LARGE SCALE GENOMIC DNA]</scope>
    <source>
        <strain evidence="3">DA912</strain>
    </source>
</reference>
<feature type="compositionally biased region" description="Low complexity" evidence="1">
    <location>
        <begin position="488"/>
        <end position="499"/>
    </location>
</feature>
<dbReference type="GO" id="GO:0005524">
    <property type="term" value="F:ATP binding"/>
    <property type="evidence" value="ECO:0007669"/>
    <property type="project" value="InterPro"/>
</dbReference>
<dbReference type="InterPro" id="IPR003959">
    <property type="entry name" value="ATPase_AAA_core"/>
</dbReference>
<dbReference type="OrthoDB" id="10042665at2759"/>
<feature type="compositionally biased region" description="Basic and acidic residues" evidence="1">
    <location>
        <begin position="422"/>
        <end position="431"/>
    </location>
</feature>
<dbReference type="SUPFAM" id="SSF52540">
    <property type="entry name" value="P-loop containing nucleoside triphosphate hydrolases"/>
    <property type="match status" value="1"/>
</dbReference>
<evidence type="ECO:0000256" key="1">
    <source>
        <dbReference type="SAM" id="MobiDB-lite"/>
    </source>
</evidence>
<protein>
    <submittedName>
        <fullName evidence="3">Putative aaa family atpase</fullName>
    </submittedName>
</protein>
<dbReference type="SMART" id="SM00382">
    <property type="entry name" value="AAA"/>
    <property type="match status" value="1"/>
</dbReference>
<dbReference type="PANTHER" id="PTHR46411:SF3">
    <property type="entry name" value="AAA+ ATPASE DOMAIN-CONTAINING PROTEIN"/>
    <property type="match status" value="1"/>
</dbReference>
<dbReference type="InterPro" id="IPR003593">
    <property type="entry name" value="AAA+_ATPase"/>
</dbReference>
<feature type="compositionally biased region" description="Acidic residues" evidence="1">
    <location>
        <begin position="513"/>
        <end position="527"/>
    </location>
</feature>
<keyword evidence="4" id="KW-1185">Reference proteome</keyword>
<comment type="caution">
    <text evidence="3">The sequence shown here is derived from an EMBL/GenBank/DDBJ whole genome shotgun (WGS) entry which is preliminary data.</text>
</comment>
<dbReference type="Proteomes" id="UP000034680">
    <property type="component" value="Unassembled WGS sequence"/>
</dbReference>
<feature type="domain" description="AAA+ ATPase" evidence="2">
    <location>
        <begin position="161"/>
        <end position="290"/>
    </location>
</feature>
<gene>
    <name evidence="3" type="ORF">UCDDA912_g09424</name>
</gene>
<dbReference type="InterPro" id="IPR027417">
    <property type="entry name" value="P-loop_NTPase"/>
</dbReference>
<dbReference type="AlphaFoldDB" id="A0A0G2F8W4"/>
<feature type="region of interest" description="Disordered" evidence="1">
    <location>
        <begin position="421"/>
        <end position="536"/>
    </location>
</feature>
<organism evidence="3 4">
    <name type="scientific">Diaporthe ampelina</name>
    <dbReference type="NCBI Taxonomy" id="1214573"/>
    <lineage>
        <taxon>Eukaryota</taxon>
        <taxon>Fungi</taxon>
        <taxon>Dikarya</taxon>
        <taxon>Ascomycota</taxon>
        <taxon>Pezizomycotina</taxon>
        <taxon>Sordariomycetes</taxon>
        <taxon>Sordariomycetidae</taxon>
        <taxon>Diaporthales</taxon>
        <taxon>Diaporthaceae</taxon>
        <taxon>Diaporthe</taxon>
    </lineage>
</organism>
<sequence length="536" mass="60810">MSYEGWTLTHDPSGEGIKTHLDTIITFPEHIDSDVVIDFRETYQTLPPWKPDFLVVDDSIRKPATTVDEFAIIQWADRDRAKQDSKRYEIVVHKDGIDDIRYLKPIKREKATFDKLKISTDHKSMIQSLVHEHFQKKEAQEKGQTKQLEISDQDFIRGKGRGLVMLLHGAPGVGKTATAEAVADVYKKPLFPITCGDLGIEPKEVESNLNEIFRLANVWDCILLLDEAEIFLSPREKRDDNLQRNALVSIFLRVLEYYPGILFLTTNRPGALDEAVKSRVHITLLYPQLNKPDTIALFQMNIERLKMIEKQRAAITQEPEMMIEEGGIIDFAGQHFDDFSYADMADCRWNGRQIRNAFQIAASLARYEHFVSKKDEAAGGESSSATGRGLRLRATHFKQVERATVEYDDFRKKMLGATDTELAQKKEERGPEAGARGSVGARRRRAPPPPMQRHPQSAPNTPFTRGRGDRPAGQRGGGDGGRPPPGYDPYEPGYNTPRRQPARRPPASYYPYEGEDDDLGWDYDGEEQAVNRERNG</sequence>
<evidence type="ECO:0000259" key="2">
    <source>
        <dbReference type="SMART" id="SM00382"/>
    </source>
</evidence>
<dbReference type="Pfam" id="PF23232">
    <property type="entry name" value="AAA_lid_13"/>
    <property type="match status" value="1"/>
</dbReference>
<evidence type="ECO:0000313" key="3">
    <source>
        <dbReference type="EMBL" id="KKY30644.1"/>
    </source>
</evidence>
<accession>A0A0G2F8W4</accession>
<evidence type="ECO:0000313" key="4">
    <source>
        <dbReference type="Proteomes" id="UP000034680"/>
    </source>
</evidence>
<dbReference type="Pfam" id="PF00004">
    <property type="entry name" value="AAA"/>
    <property type="match status" value="1"/>
</dbReference>
<dbReference type="Gene3D" id="3.40.50.300">
    <property type="entry name" value="P-loop containing nucleotide triphosphate hydrolases"/>
    <property type="match status" value="1"/>
</dbReference>
<dbReference type="CDD" id="cd19481">
    <property type="entry name" value="RecA-like_protease"/>
    <property type="match status" value="1"/>
</dbReference>
<dbReference type="STRING" id="1214573.A0A0G2F8W4"/>
<dbReference type="EMBL" id="LCUC01000459">
    <property type="protein sequence ID" value="KKY30644.1"/>
    <property type="molecule type" value="Genomic_DNA"/>
</dbReference>
<dbReference type="InterPro" id="IPR056599">
    <property type="entry name" value="AAA_lid_fung"/>
</dbReference>
<proteinExistence type="predicted"/>
<name>A0A0G2F8W4_9PEZI</name>
<dbReference type="PANTHER" id="PTHR46411">
    <property type="entry name" value="FAMILY ATPASE, PUTATIVE-RELATED"/>
    <property type="match status" value="1"/>
</dbReference>
<dbReference type="GO" id="GO:0016887">
    <property type="term" value="F:ATP hydrolysis activity"/>
    <property type="evidence" value="ECO:0007669"/>
    <property type="project" value="InterPro"/>
</dbReference>